<dbReference type="OrthoDB" id="3681611at2"/>
<proteinExistence type="predicted"/>
<keyword evidence="2" id="KW-0472">Membrane</keyword>
<keyword evidence="2" id="KW-0812">Transmembrane</keyword>
<dbReference type="Proteomes" id="UP000093053">
    <property type="component" value="Chromosome"/>
</dbReference>
<dbReference type="RefSeq" id="WP_065915707.1">
    <property type="nucleotide sequence ID" value="NZ_CP016793.1"/>
</dbReference>
<feature type="transmembrane region" description="Helical" evidence="2">
    <location>
        <begin position="40"/>
        <end position="62"/>
    </location>
</feature>
<reference evidence="3 4" key="1">
    <citation type="submission" date="2016-07" db="EMBL/GenBank/DDBJ databases">
        <title>Complete genome sequence of the Lentzea guizhouensis DHS C013.</title>
        <authorList>
            <person name="Cao C."/>
        </authorList>
    </citation>
    <scope>NUCLEOTIDE SEQUENCE [LARGE SCALE GENOMIC DNA]</scope>
    <source>
        <strain evidence="3 4">DHS C013</strain>
    </source>
</reference>
<gene>
    <name evidence="3" type="ORF">BBK82_15845</name>
</gene>
<protein>
    <submittedName>
        <fullName evidence="3">Uncharacterized protein</fullName>
    </submittedName>
</protein>
<sequence length="254" mass="27297">MSEQEIREGMLLAVWDEPPLDFDPDVLMKRAEQKKSRRRALVSVGVATALIAVSAFALPSLLPKTGGDDQIASQQTTSPAPTPTEAPDARALRISNALAEKLGTEVPDLREVYANLQPGPVYQLPSSTTRSKAPGTPPDPSLHGYVYLTDYLGPTALQVIGSKNLQSQRTVCAGALTCRELGQEDGSKVFAAEFQDGNSTVVRAVSSRIYQSGYTVQVMAFTTNPATGSGLRQELPVSVDVLTALVTDPRIRWE</sequence>
<feature type="region of interest" description="Disordered" evidence="1">
    <location>
        <begin position="120"/>
        <end position="140"/>
    </location>
</feature>
<evidence type="ECO:0000313" key="4">
    <source>
        <dbReference type="Proteomes" id="UP000093053"/>
    </source>
</evidence>
<evidence type="ECO:0000313" key="3">
    <source>
        <dbReference type="EMBL" id="ANZ37313.1"/>
    </source>
</evidence>
<evidence type="ECO:0000256" key="2">
    <source>
        <dbReference type="SAM" id="Phobius"/>
    </source>
</evidence>
<accession>A0A1B2HHV7</accession>
<organism evidence="3 4">
    <name type="scientific">Lentzea guizhouensis</name>
    <dbReference type="NCBI Taxonomy" id="1586287"/>
    <lineage>
        <taxon>Bacteria</taxon>
        <taxon>Bacillati</taxon>
        <taxon>Actinomycetota</taxon>
        <taxon>Actinomycetes</taxon>
        <taxon>Pseudonocardiales</taxon>
        <taxon>Pseudonocardiaceae</taxon>
        <taxon>Lentzea</taxon>
    </lineage>
</organism>
<evidence type="ECO:0000256" key="1">
    <source>
        <dbReference type="SAM" id="MobiDB-lite"/>
    </source>
</evidence>
<feature type="region of interest" description="Disordered" evidence="1">
    <location>
        <begin position="67"/>
        <end position="88"/>
    </location>
</feature>
<keyword evidence="4" id="KW-1185">Reference proteome</keyword>
<dbReference type="KEGG" id="led:BBK82_15845"/>
<name>A0A1B2HHV7_9PSEU</name>
<dbReference type="EMBL" id="CP016793">
    <property type="protein sequence ID" value="ANZ37313.1"/>
    <property type="molecule type" value="Genomic_DNA"/>
</dbReference>
<dbReference type="AlphaFoldDB" id="A0A1B2HHV7"/>
<keyword evidence="2" id="KW-1133">Transmembrane helix</keyword>
<feature type="compositionally biased region" description="Low complexity" evidence="1">
    <location>
        <begin position="76"/>
        <end position="86"/>
    </location>
</feature>
<dbReference type="STRING" id="1586287.BBK82_15845"/>